<organism evidence="1 2">
    <name type="scientific">Zalaria obscura</name>
    <dbReference type="NCBI Taxonomy" id="2024903"/>
    <lineage>
        <taxon>Eukaryota</taxon>
        <taxon>Fungi</taxon>
        <taxon>Dikarya</taxon>
        <taxon>Ascomycota</taxon>
        <taxon>Pezizomycotina</taxon>
        <taxon>Dothideomycetes</taxon>
        <taxon>Dothideomycetidae</taxon>
        <taxon>Dothideales</taxon>
        <taxon>Zalariaceae</taxon>
        <taxon>Zalaria</taxon>
    </lineage>
</organism>
<reference evidence="1" key="1">
    <citation type="submission" date="2024-02" db="EMBL/GenBank/DDBJ databases">
        <title>Metagenome Assembled Genome of Zalaria obscura JY119.</title>
        <authorList>
            <person name="Vighnesh L."/>
            <person name="Jagadeeshwari U."/>
            <person name="Venkata Ramana C."/>
            <person name="Sasikala C."/>
        </authorList>
    </citation>
    <scope>NUCLEOTIDE SEQUENCE</scope>
    <source>
        <strain evidence="1">JY119</strain>
    </source>
</reference>
<dbReference type="EMBL" id="JAMKPW020000008">
    <property type="protein sequence ID" value="KAK8215378.1"/>
    <property type="molecule type" value="Genomic_DNA"/>
</dbReference>
<name>A0ACC3SKN1_9PEZI</name>
<keyword evidence="2" id="KW-1185">Reference proteome</keyword>
<evidence type="ECO:0000313" key="2">
    <source>
        <dbReference type="Proteomes" id="UP001320706"/>
    </source>
</evidence>
<dbReference type="Proteomes" id="UP001320706">
    <property type="component" value="Unassembled WGS sequence"/>
</dbReference>
<gene>
    <name evidence="1" type="primary">TFB1</name>
    <name evidence="1" type="ORF">M8818_001999</name>
</gene>
<accession>A0ACC3SKN1</accession>
<evidence type="ECO:0000313" key="1">
    <source>
        <dbReference type="EMBL" id="KAK8215378.1"/>
    </source>
</evidence>
<sequence length="663" mass="72902">MSRASTAYKKKDGSLAVADDRKFLFWAPSAPPGASPTVTIPVADIVNLQQTPAGNPKVALKVVVQPAGAAAPENHVFSFTSKDAARAEQEAITETLRNAIATLKSTQNTQARPTPAATPGATPGPTGDGAGQSAAMAIAQAVSSGASKATDGWYDDARLKADFELQKSLLDSNPALRQRFNEARRDKPESISITQFTTQFWSSRLHLLRAHAIEKAQAQGDYNVLPEIKFKRVPAERDGEPDKLMLNLAKEQVKLIFKQYPIVREAYNENVPQMDQNAFWSRFFMSRLLKKLKGQKITDDDPPDPIFDRYLNYKERGPANIGYIPHFIDLEGNEQNHSQRQGNRPDETMRPGSFEKVPILRILNNLSEKMLSQVAPADGQAHAPIGMDEESYNELVLRDLAAEASDNRVVLNIKDQQRFLAGEQDNQLSAEAVQYAKEDPKEVLSLLQADIGPVALASDAAGGLRLEQAIGVQSDSDDSDDEMNGQTNGSAPKKKALRTGSKAAITGAVEDITSSIRTRRLATSGDPASFRGLSQPTYDTLTMTNNTTIEFLHYFWSLFLSGDSSRTNELARLVETLDKSVDRINAVAATAEEERQRSVDMLKQQMQAANPKSNKRRRLELDLESIGGGKKVVEEMINPTIKALLMATQQYRKAYEEQSAMAQ</sequence>
<proteinExistence type="predicted"/>
<protein>
    <submittedName>
        <fullName evidence="1">RNA polymerase II transcription factor B subunit 1</fullName>
    </submittedName>
</protein>
<comment type="caution">
    <text evidence="1">The sequence shown here is derived from an EMBL/GenBank/DDBJ whole genome shotgun (WGS) entry which is preliminary data.</text>
</comment>